<dbReference type="SMART" id="SM00066">
    <property type="entry name" value="GAL4"/>
    <property type="match status" value="1"/>
</dbReference>
<reference evidence="8" key="1">
    <citation type="journal article" date="2014" name="Proc. Natl. Acad. Sci. U.S.A.">
        <title>Extensive sampling of basidiomycete genomes demonstrates inadequacy of the white-rot/brown-rot paradigm for wood decay fungi.</title>
        <authorList>
            <person name="Riley R."/>
            <person name="Salamov A.A."/>
            <person name="Brown D.W."/>
            <person name="Nagy L.G."/>
            <person name="Floudas D."/>
            <person name="Held B.W."/>
            <person name="Levasseur A."/>
            <person name="Lombard V."/>
            <person name="Morin E."/>
            <person name="Otillar R."/>
            <person name="Lindquist E.A."/>
            <person name="Sun H."/>
            <person name="LaButti K.M."/>
            <person name="Schmutz J."/>
            <person name="Jabbour D."/>
            <person name="Luo H."/>
            <person name="Baker S.E."/>
            <person name="Pisabarro A.G."/>
            <person name="Walton J.D."/>
            <person name="Blanchette R.A."/>
            <person name="Henrissat B."/>
            <person name="Martin F."/>
            <person name="Cullen D."/>
            <person name="Hibbett D.S."/>
            <person name="Grigoriev I.V."/>
        </authorList>
    </citation>
    <scope>NUCLEOTIDE SEQUENCE [LARGE SCALE GENOMIC DNA]</scope>
    <source>
        <strain evidence="8">FD-172 SS1</strain>
    </source>
</reference>
<evidence type="ECO:0000259" key="6">
    <source>
        <dbReference type="PROSITE" id="PS50048"/>
    </source>
</evidence>
<dbReference type="STRING" id="930990.A0A067M3S5"/>
<keyword evidence="4" id="KW-0804">Transcription</keyword>
<evidence type="ECO:0000256" key="4">
    <source>
        <dbReference type="ARBA" id="ARBA00023163"/>
    </source>
</evidence>
<dbReference type="InterPro" id="IPR007219">
    <property type="entry name" value="XnlR_reg_dom"/>
</dbReference>
<dbReference type="Pfam" id="PF00172">
    <property type="entry name" value="Zn_clus"/>
    <property type="match status" value="1"/>
</dbReference>
<keyword evidence="3" id="KW-0805">Transcription regulation</keyword>
<dbReference type="Pfam" id="PF04082">
    <property type="entry name" value="Fungal_trans"/>
    <property type="match status" value="1"/>
</dbReference>
<sequence length="395" mass="43935">MFGFEPLYLPCSEQGLRALPGIICMRSPTSTLGKGEACMPCRRRKLRCDAVKPICATCAKARGVIDCVYALSRRKRLEQRVIELESDISTLTVAHHVVTSNCSEDASTSRTCISPSVRSALPLPFLTATSAPTCKFNLSTSPRAVIVRSLEEPEMASWKTEKEVPCGARSHLMALFIRFRRSHTFEFNVPRLTFLLGLPPSHHRAPHPAFSSAIMLYGCVYAEDALRQLFERALVHRVRQDVQNALAHADRLVDCARALTLLGCYFYSMFKPLVGHYYVSAAMSLAIACGLHKIRSLDLDSQGVPSLINPALDLIELGDRINLFWMILSVDRMKSLLCEAVPCGPRDEDITTLLPRPSEYYEPTRHCSSTVHPGLPMVPNRPLNVASAKVRLHFA</sequence>
<evidence type="ECO:0000256" key="1">
    <source>
        <dbReference type="ARBA" id="ARBA00004123"/>
    </source>
</evidence>
<organism evidence="7 8">
    <name type="scientific">Botryobasidium botryosum (strain FD-172 SS1)</name>
    <dbReference type="NCBI Taxonomy" id="930990"/>
    <lineage>
        <taxon>Eukaryota</taxon>
        <taxon>Fungi</taxon>
        <taxon>Dikarya</taxon>
        <taxon>Basidiomycota</taxon>
        <taxon>Agaricomycotina</taxon>
        <taxon>Agaricomycetes</taxon>
        <taxon>Cantharellales</taxon>
        <taxon>Botryobasidiaceae</taxon>
        <taxon>Botryobasidium</taxon>
    </lineage>
</organism>
<accession>A0A067M3S5</accession>
<dbReference type="GO" id="GO:0000981">
    <property type="term" value="F:DNA-binding transcription factor activity, RNA polymerase II-specific"/>
    <property type="evidence" value="ECO:0007669"/>
    <property type="project" value="InterPro"/>
</dbReference>
<dbReference type="HOGENOM" id="CLU_022337_2_1_1"/>
<dbReference type="GO" id="GO:0006351">
    <property type="term" value="P:DNA-templated transcription"/>
    <property type="evidence" value="ECO:0007669"/>
    <property type="project" value="InterPro"/>
</dbReference>
<dbReference type="PANTHER" id="PTHR47338:SF29">
    <property type="entry name" value="ZN(2)-C6 FUNGAL-TYPE DOMAIN-CONTAINING PROTEIN"/>
    <property type="match status" value="1"/>
</dbReference>
<dbReference type="EMBL" id="KL198079">
    <property type="protein sequence ID" value="KDQ09325.1"/>
    <property type="molecule type" value="Genomic_DNA"/>
</dbReference>
<dbReference type="SUPFAM" id="SSF57701">
    <property type="entry name" value="Zn2/Cys6 DNA-binding domain"/>
    <property type="match status" value="1"/>
</dbReference>
<dbReference type="Proteomes" id="UP000027195">
    <property type="component" value="Unassembled WGS sequence"/>
</dbReference>
<dbReference type="InterPro" id="IPR001138">
    <property type="entry name" value="Zn2Cys6_DnaBD"/>
</dbReference>
<comment type="subcellular location">
    <subcellularLocation>
        <location evidence="1">Nucleus</location>
    </subcellularLocation>
</comment>
<dbReference type="OrthoDB" id="2309723at2759"/>
<evidence type="ECO:0000313" key="7">
    <source>
        <dbReference type="EMBL" id="KDQ09325.1"/>
    </source>
</evidence>
<dbReference type="CDD" id="cd00067">
    <property type="entry name" value="GAL4"/>
    <property type="match status" value="1"/>
</dbReference>
<keyword evidence="5" id="KW-0539">Nucleus</keyword>
<dbReference type="InterPro" id="IPR036864">
    <property type="entry name" value="Zn2-C6_fun-type_DNA-bd_sf"/>
</dbReference>
<evidence type="ECO:0000256" key="3">
    <source>
        <dbReference type="ARBA" id="ARBA00023015"/>
    </source>
</evidence>
<dbReference type="GO" id="GO:0003677">
    <property type="term" value="F:DNA binding"/>
    <property type="evidence" value="ECO:0007669"/>
    <property type="project" value="InterPro"/>
</dbReference>
<dbReference type="AlphaFoldDB" id="A0A067M3S5"/>
<evidence type="ECO:0000256" key="2">
    <source>
        <dbReference type="ARBA" id="ARBA00022723"/>
    </source>
</evidence>
<proteinExistence type="predicted"/>
<dbReference type="InParanoid" id="A0A067M3S5"/>
<dbReference type="InterPro" id="IPR050815">
    <property type="entry name" value="TF_fung"/>
</dbReference>
<dbReference type="PANTHER" id="PTHR47338">
    <property type="entry name" value="ZN(II)2CYS6 TRANSCRIPTION FACTOR (EUROFUNG)-RELATED"/>
    <property type="match status" value="1"/>
</dbReference>
<keyword evidence="8" id="KW-1185">Reference proteome</keyword>
<evidence type="ECO:0000313" key="8">
    <source>
        <dbReference type="Proteomes" id="UP000027195"/>
    </source>
</evidence>
<evidence type="ECO:0000256" key="5">
    <source>
        <dbReference type="ARBA" id="ARBA00023242"/>
    </source>
</evidence>
<dbReference type="Gene3D" id="4.10.240.10">
    <property type="entry name" value="Zn(2)-C6 fungal-type DNA-binding domain"/>
    <property type="match status" value="1"/>
</dbReference>
<feature type="domain" description="Zn(2)-C6 fungal-type" evidence="6">
    <location>
        <begin position="37"/>
        <end position="69"/>
    </location>
</feature>
<protein>
    <recommendedName>
        <fullName evidence="6">Zn(2)-C6 fungal-type domain-containing protein</fullName>
    </recommendedName>
</protein>
<dbReference type="CDD" id="cd12148">
    <property type="entry name" value="fungal_TF_MHR"/>
    <property type="match status" value="1"/>
</dbReference>
<dbReference type="GO" id="GO:0005634">
    <property type="term" value="C:nucleus"/>
    <property type="evidence" value="ECO:0007669"/>
    <property type="project" value="UniProtKB-SubCell"/>
</dbReference>
<dbReference type="PROSITE" id="PS50048">
    <property type="entry name" value="ZN2_CY6_FUNGAL_2"/>
    <property type="match status" value="1"/>
</dbReference>
<keyword evidence="2" id="KW-0479">Metal-binding</keyword>
<gene>
    <name evidence="7" type="ORF">BOTBODRAFT_527589</name>
</gene>
<name>A0A067M3S5_BOTB1</name>
<dbReference type="GO" id="GO:0008270">
    <property type="term" value="F:zinc ion binding"/>
    <property type="evidence" value="ECO:0007669"/>
    <property type="project" value="InterPro"/>
</dbReference>
<dbReference type="PROSITE" id="PS00463">
    <property type="entry name" value="ZN2_CY6_FUNGAL_1"/>
    <property type="match status" value="1"/>
</dbReference>